<evidence type="ECO:0000256" key="3">
    <source>
        <dbReference type="ARBA" id="ARBA00006739"/>
    </source>
</evidence>
<proteinExistence type="inferred from homology"/>
<evidence type="ECO:0000313" key="15">
    <source>
        <dbReference type="EMBL" id="KAJ1612594.1"/>
    </source>
</evidence>
<dbReference type="AlphaFoldDB" id="A0A9D5HYL5"/>
<keyword evidence="9" id="KW-0735">Signal-anchor</keyword>
<evidence type="ECO:0000256" key="6">
    <source>
        <dbReference type="ARBA" id="ARBA00022679"/>
    </source>
</evidence>
<comment type="catalytic activity">
    <reaction evidence="12">
        <text>a di-trans,poly-cis-dolichyl phosphate + UDP-alpha-D-glucose = a di-trans,poly-cis-dolichyl beta-D-glucosyl phosphate + UDP</text>
        <dbReference type="Rhea" id="RHEA:15401"/>
        <dbReference type="Rhea" id="RHEA-COMP:19498"/>
        <dbReference type="Rhea" id="RHEA-COMP:19502"/>
        <dbReference type="ChEBI" id="CHEBI:57525"/>
        <dbReference type="ChEBI" id="CHEBI:57683"/>
        <dbReference type="ChEBI" id="CHEBI:58223"/>
        <dbReference type="ChEBI" id="CHEBI:58885"/>
        <dbReference type="EC" id="2.4.1.117"/>
    </reaction>
    <physiologicalReaction direction="left-to-right" evidence="12">
        <dbReference type="Rhea" id="RHEA:15402"/>
    </physiologicalReaction>
</comment>
<keyword evidence="11" id="KW-0472">Membrane</keyword>
<dbReference type="SUPFAM" id="SSF53448">
    <property type="entry name" value="Nucleotide-diphospho-sugar transferases"/>
    <property type="match status" value="1"/>
</dbReference>
<evidence type="ECO:0000256" key="5">
    <source>
        <dbReference type="ARBA" id="ARBA00022676"/>
    </source>
</evidence>
<evidence type="ECO:0000256" key="7">
    <source>
        <dbReference type="ARBA" id="ARBA00022692"/>
    </source>
</evidence>
<dbReference type="PANTHER" id="PTHR10859">
    <property type="entry name" value="GLYCOSYL TRANSFERASE"/>
    <property type="match status" value="1"/>
</dbReference>
<dbReference type="OrthoDB" id="3784at2759"/>
<keyword evidence="7" id="KW-0812">Transmembrane</keyword>
<reference evidence="15" key="1">
    <citation type="submission" date="2022-10" db="EMBL/GenBank/DDBJ databases">
        <title>Adaptive evolution leads to modifications in subtelomeric GC content in a zoonotic Cryptosporidium species.</title>
        <authorList>
            <person name="Li J."/>
            <person name="Feng Y."/>
            <person name="Xiao L."/>
        </authorList>
    </citation>
    <scope>NUCLEOTIDE SEQUENCE</scope>
    <source>
        <strain evidence="15">33844</strain>
    </source>
</reference>
<feature type="signal peptide" evidence="13">
    <location>
        <begin position="1"/>
        <end position="21"/>
    </location>
</feature>
<evidence type="ECO:0000256" key="4">
    <source>
        <dbReference type="ARBA" id="ARBA00012583"/>
    </source>
</evidence>
<keyword evidence="8" id="KW-0256">Endoplasmic reticulum</keyword>
<sequence>MLLISFLVLGLAVVAYRSVKSYVTENELENDGEIKQVFYSQGEGENNKYKQEAWDTVGRNLWRDPELYLSIVVPAFNEEDRILKTLDSMVYYMEQRSRQNPAFRYEIILVDDGGSDDTLRVCEGFWRGKMAKNEVPGGQLRLISSIENRGKGNAVRLGVMASLGKYILMADADGATKIECFSRMEETILSRGEQLQIVFGSRSTKDSLYDSDTGSADSKIERAWYRQILNTLFHKITKVIINSNLNDTQCGFKLFSRRSARTIFPSLHIKRWAFDIEIVVIAQIANLEIQPVNVDWREVEGSKLSVLSDSAKMLLDIIILKSFYILGVWSVKEHHRPERASRGTTETCRKTS</sequence>
<dbReference type="InterPro" id="IPR029044">
    <property type="entry name" value="Nucleotide-diphossugar_trans"/>
</dbReference>
<gene>
    <name evidence="15" type="ORF">OJ253_511</name>
</gene>
<organism evidence="15">
    <name type="scientific">Cryptosporidium canis</name>
    <dbReference type="NCBI Taxonomy" id="195482"/>
    <lineage>
        <taxon>Eukaryota</taxon>
        <taxon>Sar</taxon>
        <taxon>Alveolata</taxon>
        <taxon>Apicomplexa</taxon>
        <taxon>Conoidasida</taxon>
        <taxon>Coccidia</taxon>
        <taxon>Eucoccidiorida</taxon>
        <taxon>Eimeriorina</taxon>
        <taxon>Cryptosporidiidae</taxon>
        <taxon>Cryptosporidium</taxon>
    </lineage>
</organism>
<feature type="chain" id="PRO_5039205491" description="dolichyl-phosphate beta-glucosyltransferase" evidence="13">
    <location>
        <begin position="22"/>
        <end position="352"/>
    </location>
</feature>
<comment type="caution">
    <text evidence="15">The sequence shown here is derived from an EMBL/GenBank/DDBJ whole genome shotgun (WGS) entry which is preliminary data.</text>
</comment>
<dbReference type="InterPro" id="IPR001173">
    <property type="entry name" value="Glyco_trans_2-like"/>
</dbReference>
<evidence type="ECO:0000259" key="14">
    <source>
        <dbReference type="Pfam" id="PF00535"/>
    </source>
</evidence>
<comment type="similarity">
    <text evidence="3">Belongs to the glycosyltransferase 2 family.</text>
</comment>
<comment type="pathway">
    <text evidence="2">Protein modification; protein glycosylation.</text>
</comment>
<evidence type="ECO:0000256" key="9">
    <source>
        <dbReference type="ARBA" id="ARBA00022968"/>
    </source>
</evidence>
<evidence type="ECO:0000256" key="12">
    <source>
        <dbReference type="ARBA" id="ARBA00045097"/>
    </source>
</evidence>
<dbReference type="GO" id="GO:0004581">
    <property type="term" value="F:dolichyl-phosphate beta-glucosyltransferase activity"/>
    <property type="evidence" value="ECO:0007669"/>
    <property type="project" value="UniProtKB-EC"/>
</dbReference>
<keyword evidence="13" id="KW-0732">Signal</keyword>
<feature type="domain" description="Glycosyltransferase 2-like" evidence="14">
    <location>
        <begin position="70"/>
        <end position="264"/>
    </location>
</feature>
<evidence type="ECO:0000256" key="2">
    <source>
        <dbReference type="ARBA" id="ARBA00004922"/>
    </source>
</evidence>
<dbReference type="Gene3D" id="3.90.550.10">
    <property type="entry name" value="Spore Coat Polysaccharide Biosynthesis Protein SpsA, Chain A"/>
    <property type="match status" value="1"/>
</dbReference>
<evidence type="ECO:0000256" key="10">
    <source>
        <dbReference type="ARBA" id="ARBA00022989"/>
    </source>
</evidence>
<dbReference type="PANTHER" id="PTHR10859:SF91">
    <property type="entry name" value="DOLICHYL-PHOSPHATE BETA-GLUCOSYLTRANSFERASE"/>
    <property type="match status" value="1"/>
</dbReference>
<accession>A0A9D5HYL5</accession>
<dbReference type="GO" id="GO:0006487">
    <property type="term" value="P:protein N-linked glycosylation"/>
    <property type="evidence" value="ECO:0007669"/>
    <property type="project" value="TreeGrafter"/>
</dbReference>
<evidence type="ECO:0000256" key="11">
    <source>
        <dbReference type="ARBA" id="ARBA00023136"/>
    </source>
</evidence>
<protein>
    <recommendedName>
        <fullName evidence="4">dolichyl-phosphate beta-glucosyltransferase</fullName>
        <ecNumber evidence="4">2.4.1.117</ecNumber>
    </recommendedName>
</protein>
<dbReference type="InterPro" id="IPR035518">
    <property type="entry name" value="DPG_synthase"/>
</dbReference>
<comment type="subcellular location">
    <subcellularLocation>
        <location evidence="1">Endoplasmic reticulum membrane</location>
        <topology evidence="1">Single-pass membrane protein</topology>
    </subcellularLocation>
</comment>
<dbReference type="EC" id="2.4.1.117" evidence="4"/>
<evidence type="ECO:0000256" key="13">
    <source>
        <dbReference type="SAM" id="SignalP"/>
    </source>
</evidence>
<evidence type="ECO:0000256" key="1">
    <source>
        <dbReference type="ARBA" id="ARBA00004389"/>
    </source>
</evidence>
<dbReference type="CDD" id="cd04188">
    <property type="entry name" value="DPG_synthase"/>
    <property type="match status" value="1"/>
</dbReference>
<dbReference type="EMBL" id="JAPCXC010000006">
    <property type="protein sequence ID" value="KAJ1612594.1"/>
    <property type="molecule type" value="Genomic_DNA"/>
</dbReference>
<dbReference type="GO" id="GO:0005789">
    <property type="term" value="C:endoplasmic reticulum membrane"/>
    <property type="evidence" value="ECO:0007669"/>
    <property type="project" value="UniProtKB-SubCell"/>
</dbReference>
<keyword evidence="10" id="KW-1133">Transmembrane helix</keyword>
<keyword evidence="5" id="KW-0328">Glycosyltransferase</keyword>
<name>A0A9D5HYL5_9CRYT</name>
<dbReference type="Proteomes" id="UP001067231">
    <property type="component" value="Unassembled WGS sequence"/>
</dbReference>
<evidence type="ECO:0000256" key="8">
    <source>
        <dbReference type="ARBA" id="ARBA00022824"/>
    </source>
</evidence>
<dbReference type="Pfam" id="PF00535">
    <property type="entry name" value="Glycos_transf_2"/>
    <property type="match status" value="1"/>
</dbReference>
<keyword evidence="6" id="KW-0808">Transferase</keyword>